<sequence length="48" mass="5344">MWSNGQAVFVVVLNPNGRAVRLFYSLPLLRTRMGQRARVAGSLARGEQ</sequence>
<name>R7QJJ3_CHOCR</name>
<dbReference type="Proteomes" id="UP000012073">
    <property type="component" value="Unassembled WGS sequence"/>
</dbReference>
<dbReference type="EMBL" id="HG001911">
    <property type="protein sequence ID" value="CDF38269.1"/>
    <property type="molecule type" value="Genomic_DNA"/>
</dbReference>
<dbReference type="KEGG" id="ccp:CHC_T00000801001"/>
<keyword evidence="2" id="KW-1185">Reference proteome</keyword>
<dbReference type="RefSeq" id="XP_005718154.1">
    <property type="nucleotide sequence ID" value="XM_005718097.1"/>
</dbReference>
<gene>
    <name evidence="1" type="ORF">CHC_T00000801001</name>
</gene>
<protein>
    <submittedName>
        <fullName evidence="1">Uncharacterized protein</fullName>
    </submittedName>
</protein>
<proteinExistence type="predicted"/>
<evidence type="ECO:0000313" key="1">
    <source>
        <dbReference type="EMBL" id="CDF38269.1"/>
    </source>
</evidence>
<dbReference type="AlphaFoldDB" id="R7QJJ3"/>
<organism evidence="1 2">
    <name type="scientific">Chondrus crispus</name>
    <name type="common">Carrageen Irish moss</name>
    <name type="synonym">Polymorpha crispa</name>
    <dbReference type="NCBI Taxonomy" id="2769"/>
    <lineage>
        <taxon>Eukaryota</taxon>
        <taxon>Rhodophyta</taxon>
        <taxon>Florideophyceae</taxon>
        <taxon>Rhodymeniophycidae</taxon>
        <taxon>Gigartinales</taxon>
        <taxon>Gigartinaceae</taxon>
        <taxon>Chondrus</taxon>
    </lineage>
</organism>
<dbReference type="Gramene" id="CDF38269">
    <property type="protein sequence ID" value="CDF38269"/>
    <property type="gene ID" value="CHC_T00000801001"/>
</dbReference>
<accession>R7QJJ3</accession>
<evidence type="ECO:0000313" key="2">
    <source>
        <dbReference type="Proteomes" id="UP000012073"/>
    </source>
</evidence>
<dbReference type="GeneID" id="17325874"/>
<reference evidence="2" key="1">
    <citation type="journal article" date="2013" name="Proc. Natl. Acad. Sci. U.S.A.">
        <title>Genome structure and metabolic features in the red seaweed Chondrus crispus shed light on evolution of the Archaeplastida.</title>
        <authorList>
            <person name="Collen J."/>
            <person name="Porcel B."/>
            <person name="Carre W."/>
            <person name="Ball S.G."/>
            <person name="Chaparro C."/>
            <person name="Tonon T."/>
            <person name="Barbeyron T."/>
            <person name="Michel G."/>
            <person name="Noel B."/>
            <person name="Valentin K."/>
            <person name="Elias M."/>
            <person name="Artiguenave F."/>
            <person name="Arun A."/>
            <person name="Aury J.M."/>
            <person name="Barbosa-Neto J.F."/>
            <person name="Bothwell J.H."/>
            <person name="Bouget F.Y."/>
            <person name="Brillet L."/>
            <person name="Cabello-Hurtado F."/>
            <person name="Capella-Gutierrez S."/>
            <person name="Charrier B."/>
            <person name="Cladiere L."/>
            <person name="Cock J.M."/>
            <person name="Coelho S.M."/>
            <person name="Colleoni C."/>
            <person name="Czjzek M."/>
            <person name="Da Silva C."/>
            <person name="Delage L."/>
            <person name="Denoeud F."/>
            <person name="Deschamps P."/>
            <person name="Dittami S.M."/>
            <person name="Gabaldon T."/>
            <person name="Gachon C.M."/>
            <person name="Groisillier A."/>
            <person name="Herve C."/>
            <person name="Jabbari K."/>
            <person name="Katinka M."/>
            <person name="Kloareg B."/>
            <person name="Kowalczyk N."/>
            <person name="Labadie K."/>
            <person name="Leblanc C."/>
            <person name="Lopez P.J."/>
            <person name="McLachlan D.H."/>
            <person name="Meslet-Cladiere L."/>
            <person name="Moustafa A."/>
            <person name="Nehr Z."/>
            <person name="Nyvall Collen P."/>
            <person name="Panaud O."/>
            <person name="Partensky F."/>
            <person name="Poulain J."/>
            <person name="Rensing S.A."/>
            <person name="Rousvoal S."/>
            <person name="Samson G."/>
            <person name="Symeonidi A."/>
            <person name="Weissenbach J."/>
            <person name="Zambounis A."/>
            <person name="Wincker P."/>
            <person name="Boyen C."/>
        </authorList>
    </citation>
    <scope>NUCLEOTIDE SEQUENCE [LARGE SCALE GENOMIC DNA]</scope>
    <source>
        <strain evidence="2">cv. Stackhouse</strain>
    </source>
</reference>